<dbReference type="EMBL" id="CACTIH010000161">
    <property type="protein sequence ID" value="CAA2955734.1"/>
    <property type="molecule type" value="Genomic_DNA"/>
</dbReference>
<dbReference type="InterPro" id="IPR005828">
    <property type="entry name" value="MFS_sugar_transport-like"/>
</dbReference>
<dbReference type="Proteomes" id="UP000594638">
    <property type="component" value="Unassembled WGS sequence"/>
</dbReference>
<dbReference type="InterPro" id="IPR045262">
    <property type="entry name" value="STP/PLT_plant"/>
</dbReference>
<gene>
    <name evidence="9" type="ORF">OLEA9_A030450</name>
</gene>
<keyword evidence="3" id="KW-0813">Transport</keyword>
<feature type="transmembrane region" description="Helical" evidence="8">
    <location>
        <begin position="45"/>
        <end position="64"/>
    </location>
</feature>
<comment type="subcellular location">
    <subcellularLocation>
        <location evidence="1">Membrane</location>
    </subcellularLocation>
</comment>
<dbReference type="AlphaFoldDB" id="A0A8S0PPA2"/>
<evidence type="ECO:0000256" key="1">
    <source>
        <dbReference type="ARBA" id="ARBA00004370"/>
    </source>
</evidence>
<keyword evidence="4 8" id="KW-0812">Transmembrane</keyword>
<dbReference type="SUPFAM" id="SSF103473">
    <property type="entry name" value="MFS general substrate transporter"/>
    <property type="match status" value="1"/>
</dbReference>
<organism evidence="9 10">
    <name type="scientific">Olea europaea subsp. europaea</name>
    <dbReference type="NCBI Taxonomy" id="158383"/>
    <lineage>
        <taxon>Eukaryota</taxon>
        <taxon>Viridiplantae</taxon>
        <taxon>Streptophyta</taxon>
        <taxon>Embryophyta</taxon>
        <taxon>Tracheophyta</taxon>
        <taxon>Spermatophyta</taxon>
        <taxon>Magnoliopsida</taxon>
        <taxon>eudicotyledons</taxon>
        <taxon>Gunneridae</taxon>
        <taxon>Pentapetalae</taxon>
        <taxon>asterids</taxon>
        <taxon>lamiids</taxon>
        <taxon>Lamiales</taxon>
        <taxon>Oleaceae</taxon>
        <taxon>Oleeae</taxon>
        <taxon>Olea</taxon>
    </lineage>
</organism>
<dbReference type="Gene3D" id="1.20.1250.20">
    <property type="entry name" value="MFS general substrate transporter like domains"/>
    <property type="match status" value="1"/>
</dbReference>
<evidence type="ECO:0000256" key="5">
    <source>
        <dbReference type="ARBA" id="ARBA00022989"/>
    </source>
</evidence>
<dbReference type="Gramene" id="OE9A030450T1">
    <property type="protein sequence ID" value="OE9A030450C1"/>
    <property type="gene ID" value="OE9A030450"/>
</dbReference>
<feature type="transmembrane region" description="Helical" evidence="8">
    <location>
        <begin position="84"/>
        <end position="110"/>
    </location>
</feature>
<evidence type="ECO:0000256" key="7">
    <source>
        <dbReference type="ARBA" id="ARBA00044504"/>
    </source>
</evidence>
<protein>
    <submittedName>
        <fullName evidence="9">Sugar transport 5</fullName>
    </submittedName>
</protein>
<dbReference type="GO" id="GO:0015144">
    <property type="term" value="F:carbohydrate transmembrane transporter activity"/>
    <property type="evidence" value="ECO:0007669"/>
    <property type="project" value="InterPro"/>
</dbReference>
<feature type="transmembrane region" description="Helical" evidence="8">
    <location>
        <begin position="130"/>
        <end position="147"/>
    </location>
</feature>
<keyword evidence="5 8" id="KW-1133">Transmembrane helix</keyword>
<comment type="similarity">
    <text evidence="2">Belongs to the major facilitator superfamily. Sugar transporter (TC 2.A.1.1) family.</text>
</comment>
<keyword evidence="6 8" id="KW-0472">Membrane</keyword>
<evidence type="ECO:0000256" key="3">
    <source>
        <dbReference type="ARBA" id="ARBA00022448"/>
    </source>
</evidence>
<keyword evidence="10" id="KW-1185">Reference proteome</keyword>
<dbReference type="GO" id="GO:0016020">
    <property type="term" value="C:membrane"/>
    <property type="evidence" value="ECO:0007669"/>
    <property type="project" value="UniProtKB-SubCell"/>
</dbReference>
<evidence type="ECO:0000256" key="2">
    <source>
        <dbReference type="ARBA" id="ARBA00010992"/>
    </source>
</evidence>
<sequence length="194" mass="20558">MSIFSVNYIIGGVTTRPFLEKFFPSILKNAAGAETNVYCAYDSQILTSFTSSLCIAGLAASLVASRFTAALGHRNIMVLGGRNFFAGVAINGAAENITILILGCILLGFGGTPVYLSKMAPPKWQGAFNTGFQFFIGISVVAANCINYDTASLHLGWHIYFGLAMILAAVMILGASLISDTPSSLVERSKIEQA</sequence>
<dbReference type="Pfam" id="PF00083">
    <property type="entry name" value="Sugar_tr"/>
    <property type="match status" value="1"/>
</dbReference>
<evidence type="ECO:0000256" key="8">
    <source>
        <dbReference type="SAM" id="Phobius"/>
    </source>
</evidence>
<dbReference type="InterPro" id="IPR036259">
    <property type="entry name" value="MFS_trans_sf"/>
</dbReference>
<evidence type="ECO:0000256" key="6">
    <source>
        <dbReference type="ARBA" id="ARBA00023136"/>
    </source>
</evidence>
<evidence type="ECO:0000313" key="9">
    <source>
        <dbReference type="EMBL" id="CAA2955734.1"/>
    </source>
</evidence>
<keyword evidence="9" id="KW-0762">Sugar transport</keyword>
<comment type="caution">
    <text evidence="9">The sequence shown here is derived from an EMBL/GenBank/DDBJ whole genome shotgun (WGS) entry which is preliminary data.</text>
</comment>
<evidence type="ECO:0000313" key="10">
    <source>
        <dbReference type="Proteomes" id="UP000594638"/>
    </source>
</evidence>
<feature type="transmembrane region" description="Helical" evidence="8">
    <location>
        <begin position="159"/>
        <end position="178"/>
    </location>
</feature>
<dbReference type="OrthoDB" id="5296287at2759"/>
<comment type="similarity">
    <text evidence="7">Belongs to the major facilitator superfamily. Phosphate:H(+) symporter (TC 2.A.1.9) family.</text>
</comment>
<dbReference type="PANTHER" id="PTHR23500">
    <property type="entry name" value="SOLUTE CARRIER FAMILY 2, FACILITATED GLUCOSE TRANSPORTER"/>
    <property type="match status" value="1"/>
</dbReference>
<name>A0A8S0PPA2_OLEEU</name>
<accession>A0A8S0PPA2</accession>
<dbReference type="PANTHER" id="PTHR23500:SF44">
    <property type="entry name" value="SUGAR TRANSPORT PROTEIN 5"/>
    <property type="match status" value="1"/>
</dbReference>
<proteinExistence type="inferred from homology"/>
<reference evidence="9 10" key="1">
    <citation type="submission" date="2019-12" db="EMBL/GenBank/DDBJ databases">
        <authorList>
            <person name="Alioto T."/>
            <person name="Alioto T."/>
            <person name="Gomez Garrido J."/>
        </authorList>
    </citation>
    <scope>NUCLEOTIDE SEQUENCE [LARGE SCALE GENOMIC DNA]</scope>
</reference>
<evidence type="ECO:0000256" key="4">
    <source>
        <dbReference type="ARBA" id="ARBA00022692"/>
    </source>
</evidence>